<comment type="caution">
    <text evidence="2">The sequence shown here is derived from an EMBL/GenBank/DDBJ whole genome shotgun (WGS) entry which is preliminary data.</text>
</comment>
<keyword evidence="1" id="KW-0472">Membrane</keyword>
<feature type="transmembrane region" description="Helical" evidence="1">
    <location>
        <begin position="12"/>
        <end position="37"/>
    </location>
</feature>
<dbReference type="AlphaFoldDB" id="A0A1V3FFU0"/>
<dbReference type="EMBL" id="MQAD01000030">
    <property type="protein sequence ID" value="OOE00381.1"/>
    <property type="molecule type" value="Genomic_DNA"/>
</dbReference>
<accession>A0A1V3FFU0</accession>
<keyword evidence="3" id="KW-1185">Reference proteome</keyword>
<evidence type="ECO:0000313" key="3">
    <source>
        <dbReference type="Proteomes" id="UP000188458"/>
    </source>
</evidence>
<reference evidence="3" key="1">
    <citation type="submission" date="2016-11" db="EMBL/GenBank/DDBJ databases">
        <title>Draft genome sequence of Anoxybacillus sp. strain 103 isolated from the Qarvajar hot spring in Nagorno-Karabach.</title>
        <authorList>
            <person name="Hovhannisyan P."/>
            <person name="Panosyan H."/>
            <person name="Birkeland N.-K."/>
        </authorList>
    </citation>
    <scope>NUCLEOTIDE SEQUENCE [LARGE SCALE GENOMIC DNA]</scope>
    <source>
        <strain evidence="3">103</strain>
    </source>
</reference>
<organism evidence="2 3">
    <name type="scientific">Anoxybacillus kestanbolensis</name>
    <dbReference type="NCBI Taxonomy" id="227476"/>
    <lineage>
        <taxon>Bacteria</taxon>
        <taxon>Bacillati</taxon>
        <taxon>Bacillota</taxon>
        <taxon>Bacilli</taxon>
        <taxon>Bacillales</taxon>
        <taxon>Anoxybacillaceae</taxon>
        <taxon>Anoxybacillus</taxon>
    </lineage>
</organism>
<feature type="transmembrane region" description="Helical" evidence="1">
    <location>
        <begin position="43"/>
        <end position="67"/>
    </location>
</feature>
<dbReference type="Proteomes" id="UP000188458">
    <property type="component" value="Unassembled WGS sequence"/>
</dbReference>
<dbReference type="RefSeq" id="WP_077429844.1">
    <property type="nucleotide sequence ID" value="NZ_MQAD01000030.1"/>
</dbReference>
<sequence length="74" mass="8037">MKNVKYLYPTTYIAVVAVKQNDILLYLIGGGIFGFFLGTVPEAGISTLLGGIQAVLVAIFSQLSNILKKMEDKK</sequence>
<evidence type="ECO:0000313" key="2">
    <source>
        <dbReference type="EMBL" id="OOE00381.1"/>
    </source>
</evidence>
<evidence type="ECO:0000256" key="1">
    <source>
        <dbReference type="SAM" id="Phobius"/>
    </source>
</evidence>
<keyword evidence="1" id="KW-0812">Transmembrane</keyword>
<name>A0A1V3FFU0_9BACL</name>
<proteinExistence type="predicted"/>
<gene>
    <name evidence="2" type="ORF">BO219_13080</name>
</gene>
<keyword evidence="1" id="KW-1133">Transmembrane helix</keyword>
<protein>
    <submittedName>
        <fullName evidence="2">Uncharacterized protein</fullName>
    </submittedName>
</protein>